<keyword evidence="1" id="KW-0812">Transmembrane</keyword>
<keyword evidence="1" id="KW-1133">Transmembrane helix</keyword>
<comment type="caution">
    <text evidence="2">The sequence shown here is derived from an EMBL/GenBank/DDBJ whole genome shotgun (WGS) entry which is preliminary data.</text>
</comment>
<evidence type="ECO:0000313" key="3">
    <source>
        <dbReference type="Proteomes" id="UP001066276"/>
    </source>
</evidence>
<name>A0AAV7PK59_PLEWA</name>
<protein>
    <submittedName>
        <fullName evidence="2">Uncharacterized protein</fullName>
    </submittedName>
</protein>
<keyword evidence="3" id="KW-1185">Reference proteome</keyword>
<dbReference type="EMBL" id="JANPWB010000011">
    <property type="protein sequence ID" value="KAJ1127721.1"/>
    <property type="molecule type" value="Genomic_DNA"/>
</dbReference>
<reference evidence="2" key="1">
    <citation type="journal article" date="2022" name="bioRxiv">
        <title>Sequencing and chromosome-scale assembly of the giantPleurodeles waltlgenome.</title>
        <authorList>
            <person name="Brown T."/>
            <person name="Elewa A."/>
            <person name="Iarovenko S."/>
            <person name="Subramanian E."/>
            <person name="Araus A.J."/>
            <person name="Petzold A."/>
            <person name="Susuki M."/>
            <person name="Suzuki K.-i.T."/>
            <person name="Hayashi T."/>
            <person name="Toyoda A."/>
            <person name="Oliveira C."/>
            <person name="Osipova E."/>
            <person name="Leigh N.D."/>
            <person name="Simon A."/>
            <person name="Yun M.H."/>
        </authorList>
    </citation>
    <scope>NUCLEOTIDE SEQUENCE</scope>
    <source>
        <strain evidence="2">20211129_DDA</strain>
        <tissue evidence="2">Liver</tissue>
    </source>
</reference>
<keyword evidence="1" id="KW-0472">Membrane</keyword>
<dbReference type="Proteomes" id="UP001066276">
    <property type="component" value="Chromosome 7"/>
</dbReference>
<evidence type="ECO:0000313" key="2">
    <source>
        <dbReference type="EMBL" id="KAJ1127721.1"/>
    </source>
</evidence>
<gene>
    <name evidence="2" type="ORF">NDU88_006114</name>
</gene>
<accession>A0AAV7PK59</accession>
<feature type="transmembrane region" description="Helical" evidence="1">
    <location>
        <begin position="12"/>
        <end position="29"/>
    </location>
</feature>
<organism evidence="2 3">
    <name type="scientific">Pleurodeles waltl</name>
    <name type="common">Iberian ribbed newt</name>
    <dbReference type="NCBI Taxonomy" id="8319"/>
    <lineage>
        <taxon>Eukaryota</taxon>
        <taxon>Metazoa</taxon>
        <taxon>Chordata</taxon>
        <taxon>Craniata</taxon>
        <taxon>Vertebrata</taxon>
        <taxon>Euteleostomi</taxon>
        <taxon>Amphibia</taxon>
        <taxon>Batrachia</taxon>
        <taxon>Caudata</taxon>
        <taxon>Salamandroidea</taxon>
        <taxon>Salamandridae</taxon>
        <taxon>Pleurodelinae</taxon>
        <taxon>Pleurodeles</taxon>
    </lineage>
</organism>
<dbReference type="AlphaFoldDB" id="A0AAV7PK59"/>
<proteinExistence type="predicted"/>
<sequence>MVSGEADSDLEGLEMIVVLVIIVAFVKALEQLGLLEVGDEGKIHTEFWHVTCAFDCKLAIAASVTYAD</sequence>
<evidence type="ECO:0000256" key="1">
    <source>
        <dbReference type="SAM" id="Phobius"/>
    </source>
</evidence>